<feature type="region of interest" description="Disordered" evidence="1">
    <location>
        <begin position="1"/>
        <end position="131"/>
    </location>
</feature>
<dbReference type="Ensembl" id="ENSNPET00000017784.1">
    <property type="protein sequence ID" value="ENSNPEP00000017355.1"/>
    <property type="gene ID" value="ENSNPEG00000012918.1"/>
</dbReference>
<dbReference type="PANTHER" id="PTHR47827">
    <property type="entry name" value="AHD DOMAIN-CONTAINING PROTEIN"/>
    <property type="match status" value="1"/>
</dbReference>
<dbReference type="Proteomes" id="UP000694420">
    <property type="component" value="Unplaced"/>
</dbReference>
<dbReference type="GO" id="GO:0045893">
    <property type="term" value="P:positive regulation of DNA-templated transcription"/>
    <property type="evidence" value="ECO:0007669"/>
    <property type="project" value="TreeGrafter"/>
</dbReference>
<dbReference type="AlphaFoldDB" id="A0A8C7EFY0"/>
<keyword evidence="3" id="KW-1185">Reference proteome</keyword>
<name>A0A8C7EFY0_NOTPE</name>
<dbReference type="GO" id="GO:0003682">
    <property type="term" value="F:chromatin binding"/>
    <property type="evidence" value="ECO:0007669"/>
    <property type="project" value="TreeGrafter"/>
</dbReference>
<dbReference type="InterPro" id="IPR052790">
    <property type="entry name" value="YEATS_domain"/>
</dbReference>
<evidence type="ECO:0000313" key="2">
    <source>
        <dbReference type="Ensembl" id="ENSNPEP00000017355.1"/>
    </source>
</evidence>
<reference evidence="2" key="2">
    <citation type="submission" date="2025-09" db="UniProtKB">
        <authorList>
            <consortium name="Ensembl"/>
        </authorList>
    </citation>
    <scope>IDENTIFICATION</scope>
</reference>
<reference evidence="2" key="1">
    <citation type="submission" date="2025-08" db="UniProtKB">
        <authorList>
            <consortium name="Ensembl"/>
        </authorList>
    </citation>
    <scope>IDENTIFICATION</scope>
</reference>
<dbReference type="PANTHER" id="PTHR47827:SF5">
    <property type="entry name" value="PROTEIN AF-9"/>
    <property type="match status" value="1"/>
</dbReference>
<feature type="compositionally biased region" description="Basic and acidic residues" evidence="1">
    <location>
        <begin position="22"/>
        <end position="85"/>
    </location>
</feature>
<proteinExistence type="predicted"/>
<protein>
    <submittedName>
        <fullName evidence="2">Uncharacterized protein</fullName>
    </submittedName>
</protein>
<dbReference type="GO" id="GO:0008023">
    <property type="term" value="C:transcription elongation factor complex"/>
    <property type="evidence" value="ECO:0007669"/>
    <property type="project" value="TreeGrafter"/>
</dbReference>
<organism evidence="2 3">
    <name type="scientific">Nothoprocta perdicaria</name>
    <name type="common">Chilean tinamou</name>
    <name type="synonym">Crypturus perdicarius</name>
    <dbReference type="NCBI Taxonomy" id="30464"/>
    <lineage>
        <taxon>Eukaryota</taxon>
        <taxon>Metazoa</taxon>
        <taxon>Chordata</taxon>
        <taxon>Craniata</taxon>
        <taxon>Vertebrata</taxon>
        <taxon>Euteleostomi</taxon>
        <taxon>Archelosauria</taxon>
        <taxon>Archosauria</taxon>
        <taxon>Dinosauria</taxon>
        <taxon>Saurischia</taxon>
        <taxon>Theropoda</taxon>
        <taxon>Coelurosauria</taxon>
        <taxon>Aves</taxon>
        <taxon>Palaeognathae</taxon>
        <taxon>Tinamiformes</taxon>
        <taxon>Tinamidae</taxon>
        <taxon>Nothoprocta</taxon>
    </lineage>
</organism>
<accession>A0A8C7EFY0</accession>
<feature type="compositionally biased region" description="Polar residues" evidence="1">
    <location>
        <begin position="86"/>
        <end position="97"/>
    </location>
</feature>
<evidence type="ECO:0000256" key="1">
    <source>
        <dbReference type="SAM" id="MobiDB-lite"/>
    </source>
</evidence>
<sequence>MNTSSSSSSTNSFSKPHKLIKEHREKTSKDSKEHKSAFKEPSREHSKSSKECSKKPKENKPLKDEKIVPKMAFKEPKPMTKEPKSENTPILTITGGQQLEKKVPTKRPSVVDSDELSTKKRKKGSSESLFKSFSSAPPLILTCSADKKQTKDRSQFKMGKVKIENDTLEKKMSALPPFDDIVDPNDSDMEENISSKSEVTLFQVYSCFMILTNLFASS</sequence>
<feature type="compositionally biased region" description="Low complexity" evidence="1">
    <location>
        <begin position="1"/>
        <end position="14"/>
    </location>
</feature>
<evidence type="ECO:0000313" key="3">
    <source>
        <dbReference type="Proteomes" id="UP000694420"/>
    </source>
</evidence>